<accession>A0A7H0SQX2</accession>
<dbReference type="SUPFAM" id="SSF109755">
    <property type="entry name" value="PhoU-like"/>
    <property type="match status" value="1"/>
</dbReference>
<dbReference type="InterPro" id="IPR038078">
    <property type="entry name" value="PhoU-like_sf"/>
</dbReference>
<evidence type="ECO:0000313" key="9">
    <source>
        <dbReference type="Proteomes" id="UP000516320"/>
    </source>
</evidence>
<dbReference type="InterPro" id="IPR028366">
    <property type="entry name" value="PhoU"/>
</dbReference>
<gene>
    <name evidence="8" type="primary">phoU</name>
    <name evidence="8" type="ORF">GP475_10135</name>
</gene>
<feature type="domain" description="PhoU" evidence="7">
    <location>
        <begin position="122"/>
        <end position="203"/>
    </location>
</feature>
<evidence type="ECO:0000256" key="4">
    <source>
        <dbReference type="ARBA" id="ARBA00022448"/>
    </source>
</evidence>
<comment type="similarity">
    <text evidence="2">Belongs to the PhoU family.</text>
</comment>
<dbReference type="Gene3D" id="1.20.58.220">
    <property type="entry name" value="Phosphate transport system protein phou homolog 2, domain 2"/>
    <property type="match status" value="1"/>
</dbReference>
<evidence type="ECO:0000256" key="3">
    <source>
        <dbReference type="ARBA" id="ARBA00011738"/>
    </source>
</evidence>
<dbReference type="Pfam" id="PF01895">
    <property type="entry name" value="PhoU"/>
    <property type="match status" value="2"/>
</dbReference>
<organism evidence="8 9">
    <name type="scientific">Corynebacterium poyangense</name>
    <dbReference type="NCBI Taxonomy" id="2684405"/>
    <lineage>
        <taxon>Bacteria</taxon>
        <taxon>Bacillati</taxon>
        <taxon>Actinomycetota</taxon>
        <taxon>Actinomycetes</taxon>
        <taxon>Mycobacteriales</taxon>
        <taxon>Corynebacteriaceae</taxon>
        <taxon>Corynebacterium</taxon>
    </lineage>
</organism>
<evidence type="ECO:0000313" key="8">
    <source>
        <dbReference type="EMBL" id="QNQ90947.1"/>
    </source>
</evidence>
<sequence>MRTAYREHLDAFAHDLILMCDIVQETMTQASRALLQHSLEAAEDALSLSDQLEETRVRCDTRAIELLALEAPVARDLRQVISSIYIVEDFDRMAALGMHVARCARRRHPGAVLPEPIVGYFEELARLVADMGARVRDLLVDPDPEVAVVLGQDDDAVDDLHDHLMSMLTLREWPHSTCAAVDITLLARYYERFADHCVNVAARIVYLTTGMMKEEYLAERERSKEEEDFQRRFEDLERIYHRGRSSSS</sequence>
<dbReference type="PANTHER" id="PTHR42930">
    <property type="entry name" value="PHOSPHATE-SPECIFIC TRANSPORT SYSTEM ACCESSORY PROTEIN PHOU"/>
    <property type="match status" value="1"/>
</dbReference>
<keyword evidence="4" id="KW-0813">Transport</keyword>
<protein>
    <submittedName>
        <fullName evidence="8">Phosphate signaling complex protein PhoU</fullName>
    </submittedName>
</protein>
<dbReference type="PANTHER" id="PTHR42930:SF3">
    <property type="entry name" value="PHOSPHATE-SPECIFIC TRANSPORT SYSTEM ACCESSORY PROTEIN PHOU"/>
    <property type="match status" value="1"/>
</dbReference>
<dbReference type="EMBL" id="CP046884">
    <property type="protein sequence ID" value="QNQ90947.1"/>
    <property type="molecule type" value="Genomic_DNA"/>
</dbReference>
<keyword evidence="5" id="KW-0963">Cytoplasm</keyword>
<dbReference type="RefSeq" id="WP_187974256.1">
    <property type="nucleotide sequence ID" value="NZ_CP046884.1"/>
</dbReference>
<evidence type="ECO:0000259" key="7">
    <source>
        <dbReference type="Pfam" id="PF01895"/>
    </source>
</evidence>
<dbReference type="InterPro" id="IPR026022">
    <property type="entry name" value="PhoU_dom"/>
</dbReference>
<dbReference type="GO" id="GO:0005737">
    <property type="term" value="C:cytoplasm"/>
    <property type="evidence" value="ECO:0007669"/>
    <property type="project" value="UniProtKB-SubCell"/>
</dbReference>
<reference evidence="8 9" key="1">
    <citation type="submission" date="2019-12" db="EMBL/GenBank/DDBJ databases">
        <title>Corynebacterium sp. nov., isolated from feces of the Anser Albifrons in China.</title>
        <authorList>
            <person name="Liu Q."/>
        </authorList>
    </citation>
    <scope>NUCLEOTIDE SEQUENCE [LARGE SCALE GENOMIC DNA]</scope>
    <source>
        <strain evidence="8 9">4H37-19</strain>
    </source>
</reference>
<evidence type="ECO:0000256" key="1">
    <source>
        <dbReference type="ARBA" id="ARBA00004496"/>
    </source>
</evidence>
<keyword evidence="9" id="KW-1185">Reference proteome</keyword>
<keyword evidence="6" id="KW-0592">Phosphate transport</keyword>
<dbReference type="FunFam" id="1.20.58.220:FF:000004">
    <property type="entry name" value="Phosphate-specific transport system accessory protein PhoU"/>
    <property type="match status" value="1"/>
</dbReference>
<dbReference type="GO" id="GO:0006817">
    <property type="term" value="P:phosphate ion transport"/>
    <property type="evidence" value="ECO:0007669"/>
    <property type="project" value="UniProtKB-KW"/>
</dbReference>
<dbReference type="GO" id="GO:0030643">
    <property type="term" value="P:intracellular phosphate ion homeostasis"/>
    <property type="evidence" value="ECO:0007669"/>
    <property type="project" value="InterPro"/>
</dbReference>
<evidence type="ECO:0000256" key="5">
    <source>
        <dbReference type="ARBA" id="ARBA00022490"/>
    </source>
</evidence>
<dbReference type="NCBIfam" id="TIGR02135">
    <property type="entry name" value="phoU_full"/>
    <property type="match status" value="1"/>
</dbReference>
<dbReference type="KEGG" id="cpoy:GP475_10135"/>
<comment type="subunit">
    <text evidence="3">Homodimer.</text>
</comment>
<name>A0A7H0SQX2_9CORY</name>
<evidence type="ECO:0000256" key="2">
    <source>
        <dbReference type="ARBA" id="ARBA00008107"/>
    </source>
</evidence>
<feature type="domain" description="PhoU" evidence="7">
    <location>
        <begin position="17"/>
        <end position="103"/>
    </location>
</feature>
<evidence type="ECO:0000256" key="6">
    <source>
        <dbReference type="ARBA" id="ARBA00022592"/>
    </source>
</evidence>
<proteinExistence type="inferred from homology"/>
<comment type="subcellular location">
    <subcellularLocation>
        <location evidence="1">Cytoplasm</location>
    </subcellularLocation>
</comment>
<dbReference type="Proteomes" id="UP000516320">
    <property type="component" value="Chromosome"/>
</dbReference>
<dbReference type="AlphaFoldDB" id="A0A7H0SQX2"/>
<dbReference type="GO" id="GO:0045936">
    <property type="term" value="P:negative regulation of phosphate metabolic process"/>
    <property type="evidence" value="ECO:0007669"/>
    <property type="project" value="InterPro"/>
</dbReference>